<dbReference type="SUPFAM" id="SSF54373">
    <property type="entry name" value="FAD-linked reductases, C-terminal domain"/>
    <property type="match status" value="1"/>
</dbReference>
<dbReference type="PANTHER" id="PTHR11552:SF147">
    <property type="entry name" value="CHOLINE DEHYDROGENASE, MITOCHONDRIAL"/>
    <property type="match status" value="1"/>
</dbReference>
<comment type="cofactor">
    <cofactor evidence="1">
        <name>FAD</name>
        <dbReference type="ChEBI" id="CHEBI:57692"/>
    </cofactor>
</comment>
<feature type="domain" description="Glucose-methanol-choline oxidoreductase N-terminal" evidence="6">
    <location>
        <begin position="85"/>
        <end position="108"/>
    </location>
</feature>
<reference evidence="8 9" key="1">
    <citation type="submission" date="2023-07" db="EMBL/GenBank/DDBJ databases">
        <title>Sequencing the genomes of 1000 actinobacteria strains.</title>
        <authorList>
            <person name="Klenk H.-P."/>
        </authorList>
    </citation>
    <scope>NUCLEOTIDE SEQUENCE [LARGE SCALE GENOMIC DNA]</scope>
    <source>
        <strain evidence="8 9">DSM 44388</strain>
    </source>
</reference>
<keyword evidence="4 5" id="KW-0274">FAD</keyword>
<dbReference type="EMBL" id="JAUSQZ010000001">
    <property type="protein sequence ID" value="MDP9824882.1"/>
    <property type="molecule type" value="Genomic_DNA"/>
</dbReference>
<dbReference type="Pfam" id="PF05199">
    <property type="entry name" value="GMC_oxred_C"/>
    <property type="match status" value="1"/>
</dbReference>
<keyword evidence="9" id="KW-1185">Reference proteome</keyword>
<dbReference type="PROSITE" id="PS00624">
    <property type="entry name" value="GMC_OXRED_2"/>
    <property type="match status" value="1"/>
</dbReference>
<dbReference type="InterPro" id="IPR000172">
    <property type="entry name" value="GMC_OxRdtase_N"/>
</dbReference>
<dbReference type="PIRSF" id="PIRSF000137">
    <property type="entry name" value="Alcohol_oxidase"/>
    <property type="match status" value="1"/>
</dbReference>
<dbReference type="InterPro" id="IPR036188">
    <property type="entry name" value="FAD/NAD-bd_sf"/>
</dbReference>
<evidence type="ECO:0000256" key="4">
    <source>
        <dbReference type="ARBA" id="ARBA00022827"/>
    </source>
</evidence>
<evidence type="ECO:0000313" key="8">
    <source>
        <dbReference type="EMBL" id="MDP9824882.1"/>
    </source>
</evidence>
<evidence type="ECO:0000313" key="9">
    <source>
        <dbReference type="Proteomes" id="UP001235712"/>
    </source>
</evidence>
<dbReference type="SUPFAM" id="SSF51905">
    <property type="entry name" value="FAD/NAD(P)-binding domain"/>
    <property type="match status" value="1"/>
</dbReference>
<evidence type="ECO:0000256" key="2">
    <source>
        <dbReference type="ARBA" id="ARBA00010790"/>
    </source>
</evidence>
<accession>A0ABT9NX93</accession>
<sequence>MEGRGFDVVVVGAGAAGAPLAARLSEDPSRRVLLLEAGPDAPSTAAFPPEILDAGGLSAAMPGHPNNWAFLARLTPDLSYLVARGKILGGSTAVNGTYFVRARRADFDAWAAAGHTEWTYEKCLPYYLRLETDHDYPDSPGHGHDGPVPVSRAPQNHPVTQAFAQACAELGFVPEPDKNAEGTPGYGPLPVNALDGVRINTGIAYVNPHRRRPNLTVRGDTLVRRVLFDGTRAVGVEVETGGRIEVIDTPLVVLSAGAIKTPHLLALSGVGPAAELEDAGIDLVHDSPGVGKNFADHPDLSVTWTPRRRLTARGQREMFHSVLNFTAEGSPHDGDLEILPQLRPLAEALGLSTGPRGLAPLLRRPVAVIRDLRGVSWKRLVQQALTRNDLALSVAVQQAASRGTITTVSADPHVPPTIDYHYLSSPEDRQRMREVVRTAVALLRTRAFEKLFRRLSELDDTVLNDDTKLDAWMLAHLGTAIHACGSCAMGPASTPDAVVDQYGRVHGVSGVRVADTSMLPGTPSRGPAATAVMIGERVADFVKAGF</sequence>
<evidence type="ECO:0000256" key="1">
    <source>
        <dbReference type="ARBA" id="ARBA00001974"/>
    </source>
</evidence>
<keyword evidence="3 5" id="KW-0285">Flavoprotein</keyword>
<name>A0ABT9NX93_9ACTN</name>
<dbReference type="InterPro" id="IPR012132">
    <property type="entry name" value="GMC_OxRdtase"/>
</dbReference>
<organism evidence="8 9">
    <name type="scientific">Kineosporia succinea</name>
    <dbReference type="NCBI Taxonomy" id="84632"/>
    <lineage>
        <taxon>Bacteria</taxon>
        <taxon>Bacillati</taxon>
        <taxon>Actinomycetota</taxon>
        <taxon>Actinomycetes</taxon>
        <taxon>Kineosporiales</taxon>
        <taxon>Kineosporiaceae</taxon>
        <taxon>Kineosporia</taxon>
    </lineage>
</organism>
<dbReference type="Pfam" id="PF00732">
    <property type="entry name" value="GMC_oxred_N"/>
    <property type="match status" value="1"/>
</dbReference>
<comment type="caution">
    <text evidence="8">The sequence shown here is derived from an EMBL/GenBank/DDBJ whole genome shotgun (WGS) entry which is preliminary data.</text>
</comment>
<dbReference type="RefSeq" id="WP_307238090.1">
    <property type="nucleotide sequence ID" value="NZ_JAUSQZ010000001.1"/>
</dbReference>
<protein>
    <submittedName>
        <fullName evidence="8">Choline dehydrogenase-like flavoprotein</fullName>
    </submittedName>
</protein>
<evidence type="ECO:0000256" key="5">
    <source>
        <dbReference type="RuleBase" id="RU003968"/>
    </source>
</evidence>
<gene>
    <name evidence="8" type="ORF">J2S57_000631</name>
</gene>
<dbReference type="Gene3D" id="3.50.50.60">
    <property type="entry name" value="FAD/NAD(P)-binding domain"/>
    <property type="match status" value="1"/>
</dbReference>
<proteinExistence type="inferred from homology"/>
<evidence type="ECO:0000256" key="3">
    <source>
        <dbReference type="ARBA" id="ARBA00022630"/>
    </source>
</evidence>
<dbReference type="Proteomes" id="UP001235712">
    <property type="component" value="Unassembled WGS sequence"/>
</dbReference>
<dbReference type="InterPro" id="IPR007867">
    <property type="entry name" value="GMC_OxRtase_C"/>
</dbReference>
<evidence type="ECO:0000259" key="7">
    <source>
        <dbReference type="PROSITE" id="PS00624"/>
    </source>
</evidence>
<evidence type="ECO:0000259" key="6">
    <source>
        <dbReference type="PROSITE" id="PS00623"/>
    </source>
</evidence>
<dbReference type="Gene3D" id="3.30.410.40">
    <property type="match status" value="1"/>
</dbReference>
<feature type="domain" description="Glucose-methanol-choline oxidoreductase N-terminal" evidence="7">
    <location>
        <begin position="257"/>
        <end position="271"/>
    </location>
</feature>
<comment type="similarity">
    <text evidence="2 5">Belongs to the GMC oxidoreductase family.</text>
</comment>
<dbReference type="PANTHER" id="PTHR11552">
    <property type="entry name" value="GLUCOSE-METHANOL-CHOLINE GMC OXIDOREDUCTASE"/>
    <property type="match status" value="1"/>
</dbReference>
<dbReference type="PROSITE" id="PS00623">
    <property type="entry name" value="GMC_OXRED_1"/>
    <property type="match status" value="1"/>
</dbReference>